<organism evidence="2">
    <name type="scientific">human gut metagenome</name>
    <dbReference type="NCBI Taxonomy" id="408170"/>
    <lineage>
        <taxon>unclassified sequences</taxon>
        <taxon>metagenomes</taxon>
        <taxon>organismal metagenomes</taxon>
    </lineage>
</organism>
<comment type="caution">
    <text evidence="2">The sequence shown here is derived from an EMBL/GenBank/DDBJ whole genome shotgun (WGS) entry which is preliminary data.</text>
</comment>
<dbReference type="AlphaFoldDB" id="W1XHS6"/>
<gene>
    <name evidence="2" type="ORF">Q604_UNBC16741G0001</name>
</gene>
<reference evidence="2" key="1">
    <citation type="submission" date="2013-12" db="EMBL/GenBank/DDBJ databases">
        <title>A Varibaculum cambriense genome reconstructed from a premature infant gut community with otherwise low bacterial novelty that shifts toward anaerobic metabolism during the third week of life.</title>
        <authorList>
            <person name="Brown C.T."/>
            <person name="Sharon I."/>
            <person name="Thomas B.C."/>
            <person name="Castelle C.J."/>
            <person name="Morowitz M.J."/>
            <person name="Banfield J.F."/>
        </authorList>
    </citation>
    <scope>NUCLEOTIDE SEQUENCE</scope>
</reference>
<protein>
    <submittedName>
        <fullName evidence="2">Uncharacterized protein</fullName>
    </submittedName>
</protein>
<evidence type="ECO:0000256" key="1">
    <source>
        <dbReference type="SAM" id="Phobius"/>
    </source>
</evidence>
<feature type="transmembrane region" description="Helical" evidence="1">
    <location>
        <begin position="61"/>
        <end position="80"/>
    </location>
</feature>
<keyword evidence="1" id="KW-0812">Transmembrane</keyword>
<sequence length="90" mass="10839">MLNDVASRIWTIIEDDICIKDVINLLLKEYDINEETCTKSVLEFCILLNCWNMKLLLTFKIITYIRTISFVIGHISKYFWMSYRMITYRT</sequence>
<proteinExistence type="predicted"/>
<feature type="non-terminal residue" evidence="2">
    <location>
        <position position="90"/>
    </location>
</feature>
<dbReference type="Pfam" id="PF05402">
    <property type="entry name" value="PqqD"/>
    <property type="match status" value="1"/>
</dbReference>
<dbReference type="InterPro" id="IPR008792">
    <property type="entry name" value="PQQD"/>
</dbReference>
<name>W1XHS6_9ZZZZ</name>
<dbReference type="EMBL" id="AZMM01016741">
    <property type="protein sequence ID" value="ETJ28354.1"/>
    <property type="molecule type" value="Genomic_DNA"/>
</dbReference>
<accession>W1XHS6</accession>
<evidence type="ECO:0000313" key="2">
    <source>
        <dbReference type="EMBL" id="ETJ28354.1"/>
    </source>
</evidence>
<keyword evidence="1" id="KW-1133">Transmembrane helix</keyword>
<keyword evidence="1" id="KW-0472">Membrane</keyword>
<dbReference type="Gene3D" id="1.10.10.1150">
    <property type="entry name" value="Coenzyme PQQ synthesis protein D (PqqD)"/>
    <property type="match status" value="1"/>
</dbReference>
<dbReference type="InterPro" id="IPR041881">
    <property type="entry name" value="PqqD_sf"/>
</dbReference>